<accession>A0A9W6RSL6</accession>
<evidence type="ECO:0000313" key="2">
    <source>
        <dbReference type="Proteomes" id="UP001165135"/>
    </source>
</evidence>
<comment type="caution">
    <text evidence="1">The sequence shown here is derived from an EMBL/GenBank/DDBJ whole genome shotgun (WGS) entry which is preliminary data.</text>
</comment>
<dbReference type="AlphaFoldDB" id="A0A9W6RSL6"/>
<organism evidence="1 2">
    <name type="scientific">Actinoallomurus iriomotensis</name>
    <dbReference type="NCBI Taxonomy" id="478107"/>
    <lineage>
        <taxon>Bacteria</taxon>
        <taxon>Bacillati</taxon>
        <taxon>Actinomycetota</taxon>
        <taxon>Actinomycetes</taxon>
        <taxon>Streptosporangiales</taxon>
        <taxon>Thermomonosporaceae</taxon>
        <taxon>Actinoallomurus</taxon>
    </lineage>
</organism>
<sequence>MTPASGALTVGDAGRADQKVTVSAAAGTKPDYYSAPFEPKRGWIQSFTGL</sequence>
<reference evidence="1" key="1">
    <citation type="submission" date="2023-03" db="EMBL/GenBank/DDBJ databases">
        <title>Actinoallomurus iriomotensis NBRC 103681.</title>
        <authorList>
            <person name="Ichikawa N."/>
            <person name="Sato H."/>
            <person name="Tonouchi N."/>
        </authorList>
    </citation>
    <scope>NUCLEOTIDE SEQUENCE</scope>
    <source>
        <strain evidence="1">NBRC 103681</strain>
    </source>
</reference>
<protein>
    <submittedName>
        <fullName evidence="1">Uncharacterized protein</fullName>
    </submittedName>
</protein>
<evidence type="ECO:0000313" key="1">
    <source>
        <dbReference type="EMBL" id="GLY81776.1"/>
    </source>
</evidence>
<dbReference type="EMBL" id="BSTJ01000022">
    <property type="protein sequence ID" value="GLY81776.1"/>
    <property type="molecule type" value="Genomic_DNA"/>
</dbReference>
<proteinExistence type="predicted"/>
<name>A0A9W6RSL6_9ACTN</name>
<gene>
    <name evidence="1" type="ORF">Airi01_100430</name>
</gene>
<dbReference type="Proteomes" id="UP001165135">
    <property type="component" value="Unassembled WGS sequence"/>
</dbReference>